<dbReference type="Proteomes" id="UP001628193">
    <property type="component" value="Unassembled WGS sequence"/>
</dbReference>
<protein>
    <submittedName>
        <fullName evidence="2">Uncharacterized protein</fullName>
    </submittedName>
</protein>
<feature type="coiled-coil region" evidence="1">
    <location>
        <begin position="274"/>
        <end position="314"/>
    </location>
</feature>
<keyword evidence="3" id="KW-1185">Reference proteome</keyword>
<name>A0ABQ0CAI4_9PROT</name>
<dbReference type="RefSeq" id="WP_420905585.1">
    <property type="nucleotide sequence ID" value="NZ_BAAFGK010000004.1"/>
</dbReference>
<keyword evidence="1" id="KW-0175">Coiled coil</keyword>
<dbReference type="EMBL" id="BAAFGK010000004">
    <property type="protein sequence ID" value="GAB0057899.1"/>
    <property type="molecule type" value="Genomic_DNA"/>
</dbReference>
<sequence>MSEYQYYEFLAVDRPLDADGMASLRALSSRAKITPTGFVNHYDFGDFKGNPDRLVERYFDFFLYLANWGSRQLQIRIPERFLNADLVKKYCPGDNAAFRRIPGYFVLDYTRNPEDGGEWDFDDDGQGRLAALAPVRESLMRGDLRLLYLGWLLAAQEDVLEEDTLEPDPPPGLGQLNGPMLAFADFIGIDRDLVEADGEGIEEAAQHSLSREKIVTAIGKLAEQERCDFLCRLALQEESNLALELLHRLENIVGKNRGKQQPGRRTVGELFARAEAIRDTRQRIEKERQAAEQARREQMQIAACEKRLQQLAGRESEVWREVETLIAAGSAKPYDQAVTLLLDLQELAARSGQTIAFAKRIVDIRQRSIRKTSLIDRLNKAELPQASQGMDR</sequence>
<reference evidence="2 3" key="1">
    <citation type="submission" date="2024-09" db="EMBL/GenBank/DDBJ databases">
        <title>Draft genome sequence of Candidatus Magnetaquicoccaceae bacterium FCR-1.</title>
        <authorList>
            <person name="Shimoshige H."/>
            <person name="Shimamura S."/>
            <person name="Taoka A."/>
            <person name="Kobayashi H."/>
            <person name="Maekawa T."/>
        </authorList>
    </citation>
    <scope>NUCLEOTIDE SEQUENCE [LARGE SCALE GENOMIC DNA]</scope>
    <source>
        <strain evidence="2 3">FCR-1</strain>
    </source>
</reference>
<accession>A0ABQ0CAI4</accession>
<evidence type="ECO:0000256" key="1">
    <source>
        <dbReference type="SAM" id="Coils"/>
    </source>
</evidence>
<evidence type="ECO:0000313" key="2">
    <source>
        <dbReference type="EMBL" id="GAB0057899.1"/>
    </source>
</evidence>
<gene>
    <name evidence="2" type="ORF">SIID45300_02233</name>
</gene>
<comment type="caution">
    <text evidence="2">The sequence shown here is derived from an EMBL/GenBank/DDBJ whole genome shotgun (WGS) entry which is preliminary data.</text>
</comment>
<organism evidence="2 3">
    <name type="scientific">Candidatus Magnetaquiglobus chichijimensis</name>
    <dbReference type="NCBI Taxonomy" id="3141448"/>
    <lineage>
        <taxon>Bacteria</taxon>
        <taxon>Pseudomonadati</taxon>
        <taxon>Pseudomonadota</taxon>
        <taxon>Magnetococcia</taxon>
        <taxon>Magnetococcales</taxon>
        <taxon>Candidatus Magnetaquicoccaceae</taxon>
        <taxon>Candidatus Magnetaquiglobus</taxon>
    </lineage>
</organism>
<evidence type="ECO:0000313" key="3">
    <source>
        <dbReference type="Proteomes" id="UP001628193"/>
    </source>
</evidence>
<proteinExistence type="predicted"/>